<dbReference type="Proteomes" id="UP000012174">
    <property type="component" value="Unassembled WGS sequence"/>
</dbReference>
<dbReference type="EMBL" id="KB707426">
    <property type="protein sequence ID" value="EMR62470.1"/>
    <property type="molecule type" value="Genomic_DNA"/>
</dbReference>
<keyword evidence="3" id="KW-0539">Nucleus</keyword>
<dbReference type="KEGG" id="ela:UCREL1_10592"/>
<sequence>MLPPAVATNSGLRFRYSFGDLALRKQREPRRSLPPMSHHPSPGNSTTAPPKQRSCVTCRIRKVRCDKASPCSNCRRAGIDCVFPSPDNRPPRWARRLERVAANSARAAAVETAVAAALAPQNVDVAAAGDVDPGVAQVMERLRSLEGLVKELSSQLELARTAATTTTTAVTSASGRAISLPSADPAESANRVGGSGSLHRVDASPAANASNVQMQFGRLVLGDASRSRYVSSGFWSRVNDELEGLKMDAEGLAGGEYDSSGDENSPGKTPSSTQELDRTPSERHAFLFQHNLSSNPAPDLRAFHPLPSQIPFLLDVFSENINIMAQVVHMPTVKKMMRDLRSNDQYTLTPANEALMFAIYYAAITSMEEDDIETNFGSSKSELNLKYRLGLEHALAKADFLNVPDLVLVQAFGIFLILARRHDSPRWVWMMTGLLIRMAQALGLHRDGSHFAPHLTPFEVEMRRRVWWGVCMLDVRASEDQGTDFTIGPGSFDTRLPLNIDDADIGPDTREMPEEREGLTDMTIALVSGGMCDVTRQMMALSSSRSSSTRSADPDPDPDPASLIRDQTELLDEVYGRLERRYLRYADSEGGRNIAYWVMVTVARLLVAKMTLITHLPVLFSPTPSPSPAAPREQQNQERQQQQQQQQHFDQEQMRAKLCVAALEYTHWYAIVYLLLATARRPWSPASERAWVALHSVWLIPSQSQPRSFSSSSSSSQQKNNSKNNPPPPQQRIWVPLRKLWAKTKRHREAELARLRDDPSAAARLEAEDRRAPHQPASPAPFPGVGDGESAAEFFHARSLGPGFGAWLFADADAYADADPLSVDAFANMDVDAAADLGGMDVDDSGGGGGGSGNGSEEIDWNSWVESAKGVGWLGESSAGGHWGLS</sequence>
<gene>
    <name evidence="7" type="ORF">UCREL1_10592</name>
</gene>
<dbReference type="GO" id="GO:0005634">
    <property type="term" value="C:nucleus"/>
    <property type="evidence" value="ECO:0007669"/>
    <property type="project" value="UniProtKB-SubCell"/>
</dbReference>
<dbReference type="HOGENOM" id="CLU_004083_2_0_1"/>
<feature type="region of interest" description="Disordered" evidence="5">
    <location>
        <begin position="28"/>
        <end position="53"/>
    </location>
</feature>
<keyword evidence="4" id="KW-0175">Coiled coil</keyword>
<evidence type="ECO:0000256" key="4">
    <source>
        <dbReference type="SAM" id="Coils"/>
    </source>
</evidence>
<feature type="region of interest" description="Disordered" evidence="5">
    <location>
        <begin position="707"/>
        <end position="734"/>
    </location>
</feature>
<dbReference type="eggNOG" id="ENOG502SIT3">
    <property type="taxonomic scope" value="Eukaryota"/>
</dbReference>
<dbReference type="OMA" id="FVWMMTG"/>
<feature type="region of interest" description="Disordered" evidence="5">
    <location>
        <begin position="623"/>
        <end position="649"/>
    </location>
</feature>
<feature type="compositionally biased region" description="Low complexity" evidence="5">
    <location>
        <begin position="630"/>
        <end position="648"/>
    </location>
</feature>
<feature type="compositionally biased region" description="Gly residues" evidence="5">
    <location>
        <begin position="845"/>
        <end position="854"/>
    </location>
</feature>
<evidence type="ECO:0000259" key="6">
    <source>
        <dbReference type="PROSITE" id="PS50048"/>
    </source>
</evidence>
<dbReference type="PROSITE" id="PS00463">
    <property type="entry name" value="ZN2_CY6_FUNGAL_1"/>
    <property type="match status" value="1"/>
</dbReference>
<organism evidence="7 8">
    <name type="scientific">Eutypa lata (strain UCR-EL1)</name>
    <name type="common">Grapevine dieback disease fungus</name>
    <name type="synonym">Eutypa armeniacae</name>
    <dbReference type="NCBI Taxonomy" id="1287681"/>
    <lineage>
        <taxon>Eukaryota</taxon>
        <taxon>Fungi</taxon>
        <taxon>Dikarya</taxon>
        <taxon>Ascomycota</taxon>
        <taxon>Pezizomycotina</taxon>
        <taxon>Sordariomycetes</taxon>
        <taxon>Xylariomycetidae</taxon>
        <taxon>Xylariales</taxon>
        <taxon>Diatrypaceae</taxon>
        <taxon>Eutypa</taxon>
    </lineage>
</organism>
<dbReference type="SMART" id="SM00066">
    <property type="entry name" value="GAL4"/>
    <property type="match status" value="1"/>
</dbReference>
<dbReference type="Gene3D" id="4.10.240.10">
    <property type="entry name" value="Zn(2)-C6 fungal-type DNA-binding domain"/>
    <property type="match status" value="1"/>
</dbReference>
<dbReference type="GO" id="GO:0008270">
    <property type="term" value="F:zinc ion binding"/>
    <property type="evidence" value="ECO:0007669"/>
    <property type="project" value="InterPro"/>
</dbReference>
<dbReference type="OrthoDB" id="3989227at2759"/>
<feature type="region of interest" description="Disordered" evidence="5">
    <location>
        <begin position="170"/>
        <end position="201"/>
    </location>
</feature>
<dbReference type="Pfam" id="PF04082">
    <property type="entry name" value="Fungal_trans"/>
    <property type="match status" value="1"/>
</dbReference>
<feature type="region of interest" description="Disordered" evidence="5">
    <location>
        <begin position="840"/>
        <end position="859"/>
    </location>
</feature>
<dbReference type="SUPFAM" id="SSF57701">
    <property type="entry name" value="Zn2/Cys6 DNA-binding domain"/>
    <property type="match status" value="1"/>
</dbReference>
<proteinExistence type="predicted"/>
<dbReference type="GO" id="GO:0000981">
    <property type="term" value="F:DNA-binding transcription factor activity, RNA polymerase II-specific"/>
    <property type="evidence" value="ECO:0007669"/>
    <property type="project" value="InterPro"/>
</dbReference>
<dbReference type="CDD" id="cd00067">
    <property type="entry name" value="GAL4"/>
    <property type="match status" value="1"/>
</dbReference>
<dbReference type="CDD" id="cd12148">
    <property type="entry name" value="fungal_TF_MHR"/>
    <property type="match status" value="1"/>
</dbReference>
<dbReference type="PROSITE" id="PS50048">
    <property type="entry name" value="ZN2_CY6_FUNGAL_2"/>
    <property type="match status" value="1"/>
</dbReference>
<dbReference type="PANTHER" id="PTHR31001">
    <property type="entry name" value="UNCHARACTERIZED TRANSCRIPTIONAL REGULATORY PROTEIN"/>
    <property type="match status" value="1"/>
</dbReference>
<keyword evidence="8" id="KW-1185">Reference proteome</keyword>
<dbReference type="GO" id="GO:0006351">
    <property type="term" value="P:DNA-templated transcription"/>
    <property type="evidence" value="ECO:0007669"/>
    <property type="project" value="InterPro"/>
</dbReference>
<dbReference type="AlphaFoldDB" id="M7T723"/>
<evidence type="ECO:0000256" key="5">
    <source>
        <dbReference type="SAM" id="MobiDB-lite"/>
    </source>
</evidence>
<feature type="domain" description="Zn(2)-C6 fungal-type" evidence="6">
    <location>
        <begin position="54"/>
        <end position="83"/>
    </location>
</feature>
<feature type="compositionally biased region" description="Low complexity" evidence="5">
    <location>
        <begin position="707"/>
        <end position="724"/>
    </location>
</feature>
<keyword evidence="2" id="KW-0479">Metal-binding</keyword>
<evidence type="ECO:0000313" key="8">
    <source>
        <dbReference type="Proteomes" id="UP000012174"/>
    </source>
</evidence>
<dbReference type="SMART" id="SM00906">
    <property type="entry name" value="Fungal_trans"/>
    <property type="match status" value="1"/>
</dbReference>
<dbReference type="InterPro" id="IPR050613">
    <property type="entry name" value="Sec_Metabolite_Reg"/>
</dbReference>
<protein>
    <submittedName>
        <fullName evidence="7">Putative fungal specific transcription factor protein</fullName>
    </submittedName>
</protein>
<accession>M7T723</accession>
<evidence type="ECO:0000313" key="7">
    <source>
        <dbReference type="EMBL" id="EMR62470.1"/>
    </source>
</evidence>
<evidence type="ECO:0000256" key="3">
    <source>
        <dbReference type="ARBA" id="ARBA00023242"/>
    </source>
</evidence>
<evidence type="ECO:0000256" key="2">
    <source>
        <dbReference type="ARBA" id="ARBA00022723"/>
    </source>
</evidence>
<comment type="subcellular location">
    <subcellularLocation>
        <location evidence="1">Nucleus</location>
    </subcellularLocation>
</comment>
<dbReference type="Pfam" id="PF00172">
    <property type="entry name" value="Zn_clus"/>
    <property type="match status" value="1"/>
</dbReference>
<feature type="compositionally biased region" description="Low complexity" evidence="5">
    <location>
        <begin position="542"/>
        <end position="551"/>
    </location>
</feature>
<dbReference type="InterPro" id="IPR036864">
    <property type="entry name" value="Zn2-C6_fun-type_DNA-bd_sf"/>
</dbReference>
<feature type="compositionally biased region" description="Polar residues" evidence="5">
    <location>
        <begin position="262"/>
        <end position="274"/>
    </location>
</feature>
<dbReference type="PANTHER" id="PTHR31001:SF50">
    <property type="entry name" value="ZN(II)2CYS6 TRANSCRIPTION FACTOR (EUROFUNG)"/>
    <property type="match status" value="1"/>
</dbReference>
<dbReference type="GO" id="GO:0003677">
    <property type="term" value="F:DNA binding"/>
    <property type="evidence" value="ECO:0007669"/>
    <property type="project" value="InterPro"/>
</dbReference>
<dbReference type="InterPro" id="IPR007219">
    <property type="entry name" value="XnlR_reg_dom"/>
</dbReference>
<reference evidence="8" key="1">
    <citation type="journal article" date="2013" name="Genome Announc.">
        <title>Draft genome sequence of the grapevine dieback fungus Eutypa lata UCR-EL1.</title>
        <authorList>
            <person name="Blanco-Ulate B."/>
            <person name="Rolshausen P.E."/>
            <person name="Cantu D."/>
        </authorList>
    </citation>
    <scope>NUCLEOTIDE SEQUENCE [LARGE SCALE GENOMIC DNA]</scope>
    <source>
        <strain evidence="8">UCR-EL1</strain>
    </source>
</reference>
<feature type="region of interest" description="Disordered" evidence="5">
    <location>
        <begin position="540"/>
        <end position="566"/>
    </location>
</feature>
<name>M7T723_EUTLA</name>
<feature type="coiled-coil region" evidence="4">
    <location>
        <begin position="135"/>
        <end position="162"/>
    </location>
</feature>
<evidence type="ECO:0000256" key="1">
    <source>
        <dbReference type="ARBA" id="ARBA00004123"/>
    </source>
</evidence>
<dbReference type="InterPro" id="IPR001138">
    <property type="entry name" value="Zn2Cys6_DnaBD"/>
</dbReference>
<feature type="region of interest" description="Disordered" evidence="5">
    <location>
        <begin position="251"/>
        <end position="279"/>
    </location>
</feature>